<sequence length="285" mass="31373">MAREYTVELPTHSVGVLEWGPEDGEPLIALHGFPDTAWTWRTVAPLLAAEGYRVAAPFLRGYAPSGTPGDYSVRALAADAIALHDRLGATALIGHDWGAIVATTLAGDPANPYPRLAALAVPPLAYLNPGRATWRPWLGATLRQPRKSWYIAYHQLPGRSERHFERLVRRLWRDWSPGYDATDDLEHLKRAVPDRAHATAVIDYYRSRDLRPAFAAPRTPLLYLHGANDGALDRRYFDVAAPRFTPPSRAVLIPGAGHFLHLEQPATVAALLTGWLRTSSGEGGM</sequence>
<gene>
    <name evidence="3" type="ORF">GCM10009539_19740</name>
</gene>
<dbReference type="PANTHER" id="PTHR43329">
    <property type="entry name" value="EPOXIDE HYDROLASE"/>
    <property type="match status" value="1"/>
</dbReference>
<dbReference type="InterPro" id="IPR029058">
    <property type="entry name" value="AB_hydrolase_fold"/>
</dbReference>
<protein>
    <submittedName>
        <fullName evidence="3">Alpha/beta fold hydrolase</fullName>
    </submittedName>
</protein>
<dbReference type="InterPro" id="IPR000073">
    <property type="entry name" value="AB_hydrolase_1"/>
</dbReference>
<dbReference type="SUPFAM" id="SSF53474">
    <property type="entry name" value="alpha/beta-Hydrolases"/>
    <property type="match status" value="1"/>
</dbReference>
<proteinExistence type="predicted"/>
<keyword evidence="1 3" id="KW-0378">Hydrolase</keyword>
<evidence type="ECO:0000313" key="4">
    <source>
        <dbReference type="Proteomes" id="UP001500967"/>
    </source>
</evidence>
<evidence type="ECO:0000313" key="3">
    <source>
        <dbReference type="EMBL" id="GAA0234470.1"/>
    </source>
</evidence>
<evidence type="ECO:0000259" key="2">
    <source>
        <dbReference type="Pfam" id="PF00561"/>
    </source>
</evidence>
<dbReference type="Gene3D" id="3.40.50.1820">
    <property type="entry name" value="alpha/beta hydrolase"/>
    <property type="match status" value="1"/>
</dbReference>
<dbReference type="RefSeq" id="WP_344648440.1">
    <property type="nucleotide sequence ID" value="NZ_BAAAGX010000007.1"/>
</dbReference>
<feature type="domain" description="AB hydrolase-1" evidence="2">
    <location>
        <begin position="26"/>
        <end position="265"/>
    </location>
</feature>
<dbReference type="Proteomes" id="UP001500967">
    <property type="component" value="Unassembled WGS sequence"/>
</dbReference>
<comment type="caution">
    <text evidence="3">The sequence shown here is derived from an EMBL/GenBank/DDBJ whole genome shotgun (WGS) entry which is preliminary data.</text>
</comment>
<organism evidence="3 4">
    <name type="scientific">Cryptosporangium japonicum</name>
    <dbReference type="NCBI Taxonomy" id="80872"/>
    <lineage>
        <taxon>Bacteria</taxon>
        <taxon>Bacillati</taxon>
        <taxon>Actinomycetota</taxon>
        <taxon>Actinomycetes</taxon>
        <taxon>Cryptosporangiales</taxon>
        <taxon>Cryptosporangiaceae</taxon>
        <taxon>Cryptosporangium</taxon>
    </lineage>
</organism>
<dbReference type="EMBL" id="BAAAGX010000007">
    <property type="protein sequence ID" value="GAA0234470.1"/>
    <property type="molecule type" value="Genomic_DNA"/>
</dbReference>
<dbReference type="PRINTS" id="PR00412">
    <property type="entry name" value="EPOXHYDRLASE"/>
</dbReference>
<keyword evidence="4" id="KW-1185">Reference proteome</keyword>
<dbReference type="Pfam" id="PF00561">
    <property type="entry name" value="Abhydrolase_1"/>
    <property type="match status" value="1"/>
</dbReference>
<evidence type="ECO:0000256" key="1">
    <source>
        <dbReference type="ARBA" id="ARBA00022801"/>
    </source>
</evidence>
<reference evidence="3 4" key="1">
    <citation type="journal article" date="2019" name="Int. J. Syst. Evol. Microbiol.">
        <title>The Global Catalogue of Microorganisms (GCM) 10K type strain sequencing project: providing services to taxonomists for standard genome sequencing and annotation.</title>
        <authorList>
            <consortium name="The Broad Institute Genomics Platform"/>
            <consortium name="The Broad Institute Genome Sequencing Center for Infectious Disease"/>
            <person name="Wu L."/>
            <person name="Ma J."/>
        </authorList>
    </citation>
    <scope>NUCLEOTIDE SEQUENCE [LARGE SCALE GENOMIC DNA]</scope>
    <source>
        <strain evidence="3 4">JCM 10425</strain>
    </source>
</reference>
<dbReference type="InterPro" id="IPR000639">
    <property type="entry name" value="Epox_hydrolase-like"/>
</dbReference>
<accession>A0ABN0TZV4</accession>
<dbReference type="GO" id="GO:0016787">
    <property type="term" value="F:hydrolase activity"/>
    <property type="evidence" value="ECO:0007669"/>
    <property type="project" value="UniProtKB-KW"/>
</dbReference>
<name>A0ABN0TZV4_9ACTN</name>